<dbReference type="Pfam" id="PF03311">
    <property type="entry name" value="Cornichon"/>
    <property type="match status" value="1"/>
</dbReference>
<keyword evidence="8" id="KW-1185">Reference proteome</keyword>
<evidence type="ECO:0000256" key="5">
    <source>
        <dbReference type="ARBA" id="ARBA00023136"/>
    </source>
</evidence>
<evidence type="ECO:0000256" key="2">
    <source>
        <dbReference type="ARBA" id="ARBA00010095"/>
    </source>
</evidence>
<protein>
    <recommendedName>
        <fullName evidence="9">Protein cornichon homolog 4</fullName>
    </recommendedName>
</protein>
<feature type="transmembrane region" description="Helical" evidence="6">
    <location>
        <begin position="85"/>
        <end position="111"/>
    </location>
</feature>
<dbReference type="InterPro" id="IPR003377">
    <property type="entry name" value="Cornichon"/>
</dbReference>
<comment type="caution">
    <text evidence="7">The sequence shown here is derived from an EMBL/GenBank/DDBJ whole genome shotgun (WGS) entry which is preliminary data.</text>
</comment>
<evidence type="ECO:0000256" key="6">
    <source>
        <dbReference type="SAM" id="Phobius"/>
    </source>
</evidence>
<dbReference type="EMBL" id="CAXKWB010062297">
    <property type="protein sequence ID" value="CAL4185130.1"/>
    <property type="molecule type" value="Genomic_DNA"/>
</dbReference>
<comment type="subcellular location">
    <subcellularLocation>
        <location evidence="1">Membrane</location>
        <topology evidence="1">Multi-pass membrane protein</topology>
    </subcellularLocation>
</comment>
<keyword evidence="3 6" id="KW-0812">Transmembrane</keyword>
<sequence>MEEVPHGGVVEDGSANDEVVPHGDYDPVTLDSVVYIFGLVVTGSLLFLLVYFVITLSDLECDYLNAQQCCYRLNIWVYPKLGAHLVLSFLFLCTGHYWLCLASVPLAVYLIRERYKVPPGNFGVFDPTEIHRMGQLKSHMRDALIGLAYYLVFFFIYLYCVSVCESERKLS</sequence>
<feature type="transmembrane region" description="Helical" evidence="6">
    <location>
        <begin position="33"/>
        <end position="54"/>
    </location>
</feature>
<reference evidence="7 8" key="1">
    <citation type="submission" date="2024-05" db="EMBL/GenBank/DDBJ databases">
        <authorList>
            <person name="Wallberg A."/>
        </authorList>
    </citation>
    <scope>NUCLEOTIDE SEQUENCE [LARGE SCALE GENOMIC DNA]</scope>
</reference>
<accession>A0AAV2SCK7</accession>
<dbReference type="GO" id="GO:0016020">
    <property type="term" value="C:membrane"/>
    <property type="evidence" value="ECO:0007669"/>
    <property type="project" value="UniProtKB-SubCell"/>
</dbReference>
<feature type="non-terminal residue" evidence="7">
    <location>
        <position position="171"/>
    </location>
</feature>
<evidence type="ECO:0000256" key="4">
    <source>
        <dbReference type="ARBA" id="ARBA00022989"/>
    </source>
</evidence>
<dbReference type="Proteomes" id="UP001497623">
    <property type="component" value="Unassembled WGS sequence"/>
</dbReference>
<proteinExistence type="inferred from homology"/>
<evidence type="ECO:0008006" key="9">
    <source>
        <dbReference type="Google" id="ProtNLM"/>
    </source>
</evidence>
<dbReference type="SMART" id="SM01398">
    <property type="entry name" value="Cornichon"/>
    <property type="match status" value="1"/>
</dbReference>
<dbReference type="PANTHER" id="PTHR12290">
    <property type="entry name" value="CORNICHON-RELATED"/>
    <property type="match status" value="1"/>
</dbReference>
<evidence type="ECO:0000313" key="8">
    <source>
        <dbReference type="Proteomes" id="UP001497623"/>
    </source>
</evidence>
<organism evidence="7 8">
    <name type="scientific">Meganyctiphanes norvegica</name>
    <name type="common">Northern krill</name>
    <name type="synonym">Thysanopoda norvegica</name>
    <dbReference type="NCBI Taxonomy" id="48144"/>
    <lineage>
        <taxon>Eukaryota</taxon>
        <taxon>Metazoa</taxon>
        <taxon>Ecdysozoa</taxon>
        <taxon>Arthropoda</taxon>
        <taxon>Crustacea</taxon>
        <taxon>Multicrustacea</taxon>
        <taxon>Malacostraca</taxon>
        <taxon>Eumalacostraca</taxon>
        <taxon>Eucarida</taxon>
        <taxon>Euphausiacea</taxon>
        <taxon>Euphausiidae</taxon>
        <taxon>Meganyctiphanes</taxon>
    </lineage>
</organism>
<evidence type="ECO:0000256" key="1">
    <source>
        <dbReference type="ARBA" id="ARBA00004141"/>
    </source>
</evidence>
<feature type="transmembrane region" description="Helical" evidence="6">
    <location>
        <begin position="143"/>
        <end position="164"/>
    </location>
</feature>
<dbReference type="AlphaFoldDB" id="A0AAV2SCK7"/>
<gene>
    <name evidence="7" type="ORF">MNOR_LOCUS35916</name>
</gene>
<name>A0AAV2SCK7_MEGNR</name>
<dbReference type="GO" id="GO:0016192">
    <property type="term" value="P:vesicle-mediated transport"/>
    <property type="evidence" value="ECO:0007669"/>
    <property type="project" value="InterPro"/>
</dbReference>
<comment type="similarity">
    <text evidence="2">Belongs to the cornichon family.</text>
</comment>
<evidence type="ECO:0000313" key="7">
    <source>
        <dbReference type="EMBL" id="CAL4185130.1"/>
    </source>
</evidence>
<keyword evidence="5 6" id="KW-0472">Membrane</keyword>
<evidence type="ECO:0000256" key="3">
    <source>
        <dbReference type="ARBA" id="ARBA00022692"/>
    </source>
</evidence>
<keyword evidence="4 6" id="KW-1133">Transmembrane helix</keyword>